<protein>
    <submittedName>
        <fullName evidence="1">Uncharacterized protein</fullName>
    </submittedName>
</protein>
<name>A0A7S8IC22_9CHLR</name>
<keyword evidence="2" id="KW-1185">Reference proteome</keyword>
<dbReference type="EMBL" id="CP062983">
    <property type="protein sequence ID" value="QPC81075.1"/>
    <property type="molecule type" value="Genomic_DNA"/>
</dbReference>
<dbReference type="Proteomes" id="UP000594468">
    <property type="component" value="Chromosome"/>
</dbReference>
<reference evidence="1 2" key="1">
    <citation type="submission" date="2020-02" db="EMBL/GenBank/DDBJ databases">
        <authorList>
            <person name="Zheng R.K."/>
            <person name="Sun C.M."/>
        </authorList>
    </citation>
    <scope>NUCLEOTIDE SEQUENCE [LARGE SCALE GENOMIC DNA]</scope>
    <source>
        <strain evidence="2">rifampicinis</strain>
    </source>
</reference>
<proteinExistence type="predicted"/>
<gene>
    <name evidence="1" type="ORF">G4Y79_15330</name>
</gene>
<dbReference type="KEGG" id="pmet:G4Y79_15330"/>
<organism evidence="1 2">
    <name type="scientific">Phototrophicus methaneseepsis</name>
    <dbReference type="NCBI Taxonomy" id="2710758"/>
    <lineage>
        <taxon>Bacteria</taxon>
        <taxon>Bacillati</taxon>
        <taxon>Chloroflexota</taxon>
        <taxon>Candidatus Thermofontia</taxon>
        <taxon>Phototrophicales</taxon>
        <taxon>Phototrophicaceae</taxon>
        <taxon>Phototrophicus</taxon>
    </lineage>
</organism>
<dbReference type="RefSeq" id="WP_195169148.1">
    <property type="nucleotide sequence ID" value="NZ_CP062983.1"/>
</dbReference>
<sequence>MVKNEFGDFIPTANSEPQVRAAGGYRPWLMSLMKSRPPYIAPDLDDCKGVVYAEVISGTWAVKCPFTGCHGALVAEPGEPYFCPDCLNQENNFKPCNVVFPEKKEVIETLLLIRPKPNRNWVVGETMESLRFENAAYLAKVGKSK</sequence>
<dbReference type="AlphaFoldDB" id="A0A7S8IC22"/>
<accession>A0A7S8IC22</accession>
<evidence type="ECO:0000313" key="1">
    <source>
        <dbReference type="EMBL" id="QPC81075.1"/>
    </source>
</evidence>
<evidence type="ECO:0000313" key="2">
    <source>
        <dbReference type="Proteomes" id="UP000594468"/>
    </source>
</evidence>